<dbReference type="HOGENOM" id="CLU_384961_0_0_1"/>
<keyword evidence="2" id="KW-0472">Membrane</keyword>
<evidence type="ECO:0000313" key="5">
    <source>
        <dbReference type="Proteomes" id="UP000015241"/>
    </source>
</evidence>
<dbReference type="GO" id="GO:0008270">
    <property type="term" value="F:zinc ion binding"/>
    <property type="evidence" value="ECO:0007669"/>
    <property type="project" value="UniProtKB-KW"/>
</dbReference>
<feature type="domain" description="RING-type" evidence="3">
    <location>
        <begin position="5"/>
        <end position="48"/>
    </location>
</feature>
<keyword evidence="5" id="KW-1185">Reference proteome</keyword>
<keyword evidence="1" id="KW-0863">Zinc-finger</keyword>
<dbReference type="SUPFAM" id="SSF57850">
    <property type="entry name" value="RING/U-box"/>
    <property type="match status" value="1"/>
</dbReference>
<organism evidence="4 5">
    <name type="scientific">Fomitopsis schrenkii</name>
    <name type="common">Brown rot fungus</name>
    <dbReference type="NCBI Taxonomy" id="2126942"/>
    <lineage>
        <taxon>Eukaryota</taxon>
        <taxon>Fungi</taxon>
        <taxon>Dikarya</taxon>
        <taxon>Basidiomycota</taxon>
        <taxon>Agaricomycotina</taxon>
        <taxon>Agaricomycetes</taxon>
        <taxon>Polyporales</taxon>
        <taxon>Fomitopsis</taxon>
    </lineage>
</organism>
<evidence type="ECO:0000259" key="3">
    <source>
        <dbReference type="PROSITE" id="PS50089"/>
    </source>
</evidence>
<gene>
    <name evidence="4" type="ORF">FOMPIDRAFT_115675</name>
</gene>
<name>S8E4U8_FOMSC</name>
<accession>S8E4U8</accession>
<dbReference type="Pfam" id="PF13639">
    <property type="entry name" value="zf-RING_2"/>
    <property type="match status" value="1"/>
</dbReference>
<dbReference type="InterPro" id="IPR013083">
    <property type="entry name" value="Znf_RING/FYVE/PHD"/>
</dbReference>
<dbReference type="SMART" id="SM00184">
    <property type="entry name" value="RING"/>
    <property type="match status" value="1"/>
</dbReference>
<reference evidence="4 5" key="1">
    <citation type="journal article" date="2012" name="Science">
        <title>The Paleozoic origin of enzymatic lignin decomposition reconstructed from 31 fungal genomes.</title>
        <authorList>
            <person name="Floudas D."/>
            <person name="Binder M."/>
            <person name="Riley R."/>
            <person name="Barry K."/>
            <person name="Blanchette R.A."/>
            <person name="Henrissat B."/>
            <person name="Martinez A.T."/>
            <person name="Otillar R."/>
            <person name="Spatafora J.W."/>
            <person name="Yadav J.S."/>
            <person name="Aerts A."/>
            <person name="Benoit I."/>
            <person name="Boyd A."/>
            <person name="Carlson A."/>
            <person name="Copeland A."/>
            <person name="Coutinho P.M."/>
            <person name="de Vries R.P."/>
            <person name="Ferreira P."/>
            <person name="Findley K."/>
            <person name="Foster B."/>
            <person name="Gaskell J."/>
            <person name="Glotzer D."/>
            <person name="Gorecki P."/>
            <person name="Heitman J."/>
            <person name="Hesse C."/>
            <person name="Hori C."/>
            <person name="Igarashi K."/>
            <person name="Jurgens J.A."/>
            <person name="Kallen N."/>
            <person name="Kersten P."/>
            <person name="Kohler A."/>
            <person name="Kuees U."/>
            <person name="Kumar T.K.A."/>
            <person name="Kuo A."/>
            <person name="LaButti K."/>
            <person name="Larrondo L.F."/>
            <person name="Lindquist E."/>
            <person name="Ling A."/>
            <person name="Lombard V."/>
            <person name="Lucas S."/>
            <person name="Lundell T."/>
            <person name="Martin R."/>
            <person name="McLaughlin D.J."/>
            <person name="Morgenstern I."/>
            <person name="Morin E."/>
            <person name="Murat C."/>
            <person name="Nagy L.G."/>
            <person name="Nolan M."/>
            <person name="Ohm R.A."/>
            <person name="Patyshakuliyeva A."/>
            <person name="Rokas A."/>
            <person name="Ruiz-Duenas F.J."/>
            <person name="Sabat G."/>
            <person name="Salamov A."/>
            <person name="Samejima M."/>
            <person name="Schmutz J."/>
            <person name="Slot J.C."/>
            <person name="St John F."/>
            <person name="Stenlid J."/>
            <person name="Sun H."/>
            <person name="Sun S."/>
            <person name="Syed K."/>
            <person name="Tsang A."/>
            <person name="Wiebenga A."/>
            <person name="Young D."/>
            <person name="Pisabarro A."/>
            <person name="Eastwood D.C."/>
            <person name="Martin F."/>
            <person name="Cullen D."/>
            <person name="Grigoriev I.V."/>
            <person name="Hibbett D.S."/>
        </authorList>
    </citation>
    <scope>NUCLEOTIDE SEQUENCE</scope>
    <source>
        <strain evidence="5">FP-58527</strain>
    </source>
</reference>
<keyword evidence="1" id="KW-0479">Metal-binding</keyword>
<evidence type="ECO:0000313" key="4">
    <source>
        <dbReference type="EMBL" id="EPT00137.1"/>
    </source>
</evidence>
<dbReference type="InterPro" id="IPR001841">
    <property type="entry name" value="Znf_RING"/>
</dbReference>
<dbReference type="PROSITE" id="PS50089">
    <property type="entry name" value="ZF_RING_2"/>
    <property type="match status" value="1"/>
</dbReference>
<evidence type="ECO:0000256" key="1">
    <source>
        <dbReference type="PROSITE-ProRule" id="PRU00175"/>
    </source>
</evidence>
<dbReference type="Proteomes" id="UP000015241">
    <property type="component" value="Unassembled WGS sequence"/>
</dbReference>
<protein>
    <recommendedName>
        <fullName evidence="3">RING-type domain-containing protein</fullName>
    </recommendedName>
</protein>
<dbReference type="AlphaFoldDB" id="S8E4U8"/>
<dbReference type="InParanoid" id="S8E4U8"/>
<keyword evidence="2" id="KW-1133">Transmembrane helix</keyword>
<proteinExistence type="predicted"/>
<feature type="transmembrane region" description="Helical" evidence="2">
    <location>
        <begin position="365"/>
        <end position="385"/>
    </location>
</feature>
<evidence type="ECO:0000256" key="2">
    <source>
        <dbReference type="SAM" id="Phobius"/>
    </source>
</evidence>
<sequence>MRISCLICEEDFTPASSTMRVISLCGHSGCSSCLRKLATQSRPCPLCRVPFQWLDTIAIKLRFSQVPEGPQLCGSIVRRELAALFVEERRLTRGNTQAAQSLRDLCVKIRVQRSRIRAQELYLEKASVDTKAVRLQTVNLRDEHQTEIQRWSDVTQNIMLELSVVKVLTRMIMDCRVTRRVLLVLNARRQRRTGGLHVSASSSDPPHWHLPGSFYSRGHRISTYQQASMIVECTDIGVLSQRHNARYMVVIDQRISTRYLGFRYVGFHLQCSTKWSKEPTRNDAGVHNLIPSYVPFYDIPMSDATLSRRGTHLPPALRREHLVAQPEVDPNAGIQEGVPHIATAMRIGSFHWFTLLMLHLTRSVIFPWAICTYAIFAVLITFRMIGCKYGSQDAFYQSVHCPAAISTVCAYPGLHVFFPGSCHGSSDEATAVDWDSYLHVLRLHGDLIATVSDQLLEHPLSTLSLQHVADAILRQSEDLPIHSHNPSVHIPDASATFWNRTSEYSLGALSLYDDAVIVAQDAFSAHTMLAGSLAIIDTPLLNRVPYLLPGRDWMTAHMYKSACLALRIMGGHLLDRYEETLSLLEEVAAELENLRVGAVTFCSPSALGHLPLLQMPTGYSADSVTACRRFIHRLNSARYEVAACASPLLETRKWLLGVGTEVEDAACMAAEHGNISIDAADTTPIYELVTYLASMIDRMQHSITLRALRDNVLSGSIA</sequence>
<keyword evidence="1" id="KW-0862">Zinc</keyword>
<dbReference type="EMBL" id="KE504151">
    <property type="protein sequence ID" value="EPT00137.1"/>
    <property type="molecule type" value="Genomic_DNA"/>
</dbReference>
<dbReference type="Gene3D" id="3.30.40.10">
    <property type="entry name" value="Zinc/RING finger domain, C3HC4 (zinc finger)"/>
    <property type="match status" value="1"/>
</dbReference>
<keyword evidence="2" id="KW-0812">Transmembrane</keyword>